<accession>B3EF55</accession>
<dbReference type="STRING" id="290315.Clim_1882"/>
<gene>
    <name evidence="1" type="ordered locus">Clim_1882</name>
</gene>
<dbReference type="PANTHER" id="PTHR31118:SF32">
    <property type="entry name" value="KYNURENINE FORMAMIDASE"/>
    <property type="match status" value="1"/>
</dbReference>
<dbReference type="GO" id="GO:0004061">
    <property type="term" value="F:arylformamidase activity"/>
    <property type="evidence" value="ECO:0007669"/>
    <property type="project" value="InterPro"/>
</dbReference>
<dbReference type="Gene3D" id="3.50.30.50">
    <property type="entry name" value="Putative cyclase"/>
    <property type="match status" value="1"/>
</dbReference>
<protein>
    <submittedName>
        <fullName evidence="1">Cyclase family protein</fullName>
    </submittedName>
</protein>
<dbReference type="HOGENOM" id="CLU_030671_3_4_10"/>
<name>B3EF55_CHLL2</name>
<proteinExistence type="predicted"/>
<dbReference type="Pfam" id="PF04199">
    <property type="entry name" value="Cyclase"/>
    <property type="match status" value="1"/>
</dbReference>
<evidence type="ECO:0000313" key="1">
    <source>
        <dbReference type="EMBL" id="ACD90917.1"/>
    </source>
</evidence>
<dbReference type="RefSeq" id="WP_012466790.1">
    <property type="nucleotide sequence ID" value="NC_010803.1"/>
</dbReference>
<dbReference type="eggNOG" id="COG1878">
    <property type="taxonomic scope" value="Bacteria"/>
</dbReference>
<dbReference type="SUPFAM" id="SSF102198">
    <property type="entry name" value="Putative cyclase"/>
    <property type="match status" value="1"/>
</dbReference>
<dbReference type="InterPro" id="IPR007325">
    <property type="entry name" value="KFase/CYL"/>
</dbReference>
<dbReference type="EMBL" id="CP001097">
    <property type="protein sequence ID" value="ACD90917.1"/>
    <property type="molecule type" value="Genomic_DNA"/>
</dbReference>
<dbReference type="InterPro" id="IPR037175">
    <property type="entry name" value="KFase_sf"/>
</dbReference>
<evidence type="ECO:0000313" key="2">
    <source>
        <dbReference type="Proteomes" id="UP000008841"/>
    </source>
</evidence>
<reference evidence="1 2" key="1">
    <citation type="submission" date="2008-05" db="EMBL/GenBank/DDBJ databases">
        <title>Complete sequence of Chlorobium limicola DSM 245.</title>
        <authorList>
            <consortium name="US DOE Joint Genome Institute"/>
            <person name="Lucas S."/>
            <person name="Copeland A."/>
            <person name="Lapidus A."/>
            <person name="Glavina del Rio T."/>
            <person name="Dalin E."/>
            <person name="Tice H."/>
            <person name="Bruce D."/>
            <person name="Goodwin L."/>
            <person name="Pitluck S."/>
            <person name="Schmutz J."/>
            <person name="Larimer F."/>
            <person name="Land M."/>
            <person name="Hauser L."/>
            <person name="Kyrpides N."/>
            <person name="Ovchinnikova G."/>
            <person name="Zhao F."/>
            <person name="Li T."/>
            <person name="Liu Z."/>
            <person name="Overmann J."/>
            <person name="Bryant D.A."/>
            <person name="Richardson P."/>
        </authorList>
    </citation>
    <scope>NUCLEOTIDE SEQUENCE [LARGE SCALE GENOMIC DNA]</scope>
    <source>
        <strain evidence="2">DSM 245 / NBRC 103803 / 6330</strain>
    </source>
</reference>
<dbReference type="OrthoDB" id="9796085at2"/>
<dbReference type="Proteomes" id="UP000008841">
    <property type="component" value="Chromosome"/>
</dbReference>
<dbReference type="GO" id="GO:0019441">
    <property type="term" value="P:L-tryptophan catabolic process to kynurenine"/>
    <property type="evidence" value="ECO:0007669"/>
    <property type="project" value="InterPro"/>
</dbReference>
<dbReference type="PANTHER" id="PTHR31118">
    <property type="entry name" value="CYCLASE-LIKE PROTEIN 2"/>
    <property type="match status" value="1"/>
</dbReference>
<dbReference type="KEGG" id="cli:Clim_1882"/>
<sequence length="223" mass="24921">MIFLSHHYASDTPTYGDRDKFKVAANSTIAGGGTANSSSWVFTNNHIGTHIDTPYHFNRNGMQTLDYPADFWYFNRVEIIDIPCNAARIIGPEAVAGCIIDPGTEMLLIRTGYELVRQEDKYWNDNPGLAPELADYLRSNFSKMRVIGFDFISITSWKHRQLGRESHKAFLVPGPGRIPILAIEDMALQAVHESIEWALVSPLRTEEGNGCPVTVFAKLTSDS</sequence>
<organism evidence="1 2">
    <name type="scientific">Chlorobium limicola (strain DSM 245 / NBRC 103803 / 6330)</name>
    <dbReference type="NCBI Taxonomy" id="290315"/>
    <lineage>
        <taxon>Bacteria</taxon>
        <taxon>Pseudomonadati</taxon>
        <taxon>Chlorobiota</taxon>
        <taxon>Chlorobiia</taxon>
        <taxon>Chlorobiales</taxon>
        <taxon>Chlorobiaceae</taxon>
        <taxon>Chlorobium/Pelodictyon group</taxon>
        <taxon>Chlorobium</taxon>
    </lineage>
</organism>
<dbReference type="AlphaFoldDB" id="B3EF55"/>